<gene>
    <name evidence="1" type="ORF">RHMOL_Rhmol09G0176000</name>
</gene>
<sequence length="486" mass="53838">MGESLVLRGTMRAHTNWVTAIATPIDNSDMIVTASRDKSIILWNLTKEDKVYGPPPTTTTASPATPTSYKTSSSPSTASSPYPAPGTASSASGTSPLGPPPAASSATPRTSSPSPSPSTTARSSPPPATARSSFGTPLGKPAFCISHLDEPKLGFLLNFVPCFFNLVPCNTLGLNDLVRETKNRMDQAIEASIKIWDLESKTAVVGLRVNAKQEAKMNESGTAQSSGIKNKKFTWEIYLGFKVGAKIVVLTCKDNSCVMCQRARSDERLMRWYKYEEGLWKIDEWEQDNLTFEAHQFVTYVSRLKQSFHIPPNQWLEGWLRREIQALLQEEDVEIIVHHVLGVVDSLRRNQHQNSPSTLETQEETFKALVCQAARPFLTGRTDPFAHEVELFLASGLNIDAYDKVYMQRLGWQPPGITTEEVDGESTGDAPLVPFLYIFDDSDGNVDWTMPQQHLACTKASFIWGLKQTDLRIIGLVVMDSYFSCY</sequence>
<dbReference type="Proteomes" id="UP001062846">
    <property type="component" value="Chromosome 9"/>
</dbReference>
<name>A0ACC0MEN2_RHOML</name>
<reference evidence="1" key="1">
    <citation type="submission" date="2022-02" db="EMBL/GenBank/DDBJ databases">
        <title>Plant Genome Project.</title>
        <authorList>
            <person name="Zhang R.-G."/>
        </authorList>
    </citation>
    <scope>NUCLEOTIDE SEQUENCE</scope>
    <source>
        <strain evidence="1">AT1</strain>
    </source>
</reference>
<keyword evidence="2" id="KW-1185">Reference proteome</keyword>
<organism evidence="1 2">
    <name type="scientific">Rhododendron molle</name>
    <name type="common">Chinese azalea</name>
    <name type="synonym">Azalea mollis</name>
    <dbReference type="NCBI Taxonomy" id="49168"/>
    <lineage>
        <taxon>Eukaryota</taxon>
        <taxon>Viridiplantae</taxon>
        <taxon>Streptophyta</taxon>
        <taxon>Embryophyta</taxon>
        <taxon>Tracheophyta</taxon>
        <taxon>Spermatophyta</taxon>
        <taxon>Magnoliopsida</taxon>
        <taxon>eudicotyledons</taxon>
        <taxon>Gunneridae</taxon>
        <taxon>Pentapetalae</taxon>
        <taxon>asterids</taxon>
        <taxon>Ericales</taxon>
        <taxon>Ericaceae</taxon>
        <taxon>Ericoideae</taxon>
        <taxon>Rhodoreae</taxon>
        <taxon>Rhododendron</taxon>
    </lineage>
</organism>
<proteinExistence type="predicted"/>
<comment type="caution">
    <text evidence="1">The sequence shown here is derived from an EMBL/GenBank/DDBJ whole genome shotgun (WGS) entry which is preliminary data.</text>
</comment>
<evidence type="ECO:0000313" key="1">
    <source>
        <dbReference type="EMBL" id="KAI8539354.1"/>
    </source>
</evidence>
<accession>A0ACC0MEN2</accession>
<protein>
    <submittedName>
        <fullName evidence="1">Uncharacterized protein</fullName>
    </submittedName>
</protein>
<evidence type="ECO:0000313" key="2">
    <source>
        <dbReference type="Proteomes" id="UP001062846"/>
    </source>
</evidence>
<dbReference type="EMBL" id="CM046396">
    <property type="protein sequence ID" value="KAI8539354.1"/>
    <property type="molecule type" value="Genomic_DNA"/>
</dbReference>